<dbReference type="SUPFAM" id="SSF53335">
    <property type="entry name" value="S-adenosyl-L-methionine-dependent methyltransferases"/>
    <property type="match status" value="1"/>
</dbReference>
<dbReference type="Proteomes" id="UP000316781">
    <property type="component" value="Unassembled WGS sequence"/>
</dbReference>
<dbReference type="InterPro" id="IPR029063">
    <property type="entry name" value="SAM-dependent_MTases_sf"/>
</dbReference>
<dbReference type="InterPro" id="IPR050508">
    <property type="entry name" value="Methyltransf_Superfamily"/>
</dbReference>
<evidence type="ECO:0000313" key="3">
    <source>
        <dbReference type="Proteomes" id="UP000316781"/>
    </source>
</evidence>
<gene>
    <name evidence="2" type="ORF">FM996_19090</name>
</gene>
<comment type="caution">
    <text evidence="2">The sequence shown here is derived from an EMBL/GenBank/DDBJ whole genome shotgun (WGS) entry which is preliminary data.</text>
</comment>
<dbReference type="Pfam" id="PF13649">
    <property type="entry name" value="Methyltransf_25"/>
    <property type="match status" value="1"/>
</dbReference>
<dbReference type="GO" id="GO:0032259">
    <property type="term" value="P:methylation"/>
    <property type="evidence" value="ECO:0007669"/>
    <property type="project" value="UniProtKB-KW"/>
</dbReference>
<organism evidence="2 3">
    <name type="scientific">Methylosinus sporium</name>
    <dbReference type="NCBI Taxonomy" id="428"/>
    <lineage>
        <taxon>Bacteria</taxon>
        <taxon>Pseudomonadati</taxon>
        <taxon>Pseudomonadota</taxon>
        <taxon>Alphaproteobacteria</taxon>
        <taxon>Hyphomicrobiales</taxon>
        <taxon>Methylocystaceae</taxon>
        <taxon>Methylosinus</taxon>
    </lineage>
</organism>
<protein>
    <submittedName>
        <fullName evidence="2">Class I SAM-dependent methyltransferase</fullName>
    </submittedName>
</protein>
<name>A0A549SE46_METSR</name>
<reference evidence="2 3" key="1">
    <citation type="submission" date="2019-07" db="EMBL/GenBank/DDBJ databases">
        <title>Ln-dependent methylotrophs.</title>
        <authorList>
            <person name="Tani A."/>
        </authorList>
    </citation>
    <scope>NUCLEOTIDE SEQUENCE [LARGE SCALE GENOMIC DNA]</scope>
    <source>
        <strain evidence="2 3">SM89A</strain>
    </source>
</reference>
<dbReference type="RefSeq" id="WP_142864340.1">
    <property type="nucleotide sequence ID" value="NZ_VJMF01000091.1"/>
</dbReference>
<keyword evidence="2" id="KW-0808">Transferase</keyword>
<evidence type="ECO:0000259" key="1">
    <source>
        <dbReference type="Pfam" id="PF13649"/>
    </source>
</evidence>
<evidence type="ECO:0000313" key="2">
    <source>
        <dbReference type="EMBL" id="TRL27083.1"/>
    </source>
</evidence>
<dbReference type="AlphaFoldDB" id="A0A549SE46"/>
<feature type="domain" description="Methyltransferase" evidence="1">
    <location>
        <begin position="51"/>
        <end position="150"/>
    </location>
</feature>
<dbReference type="EMBL" id="VJMF01000091">
    <property type="protein sequence ID" value="TRL27083.1"/>
    <property type="molecule type" value="Genomic_DNA"/>
</dbReference>
<keyword evidence="2" id="KW-0489">Methyltransferase</keyword>
<dbReference type="CDD" id="cd02440">
    <property type="entry name" value="AdoMet_MTases"/>
    <property type="match status" value="1"/>
</dbReference>
<accession>A0A549SE46</accession>
<proteinExistence type="predicted"/>
<dbReference type="GO" id="GO:0008168">
    <property type="term" value="F:methyltransferase activity"/>
    <property type="evidence" value="ECO:0007669"/>
    <property type="project" value="UniProtKB-KW"/>
</dbReference>
<dbReference type="Gene3D" id="3.40.50.150">
    <property type="entry name" value="Vaccinia Virus protein VP39"/>
    <property type="match status" value="1"/>
</dbReference>
<dbReference type="PANTHER" id="PTHR42912">
    <property type="entry name" value="METHYLTRANSFERASE"/>
    <property type="match status" value="1"/>
</dbReference>
<dbReference type="InterPro" id="IPR041698">
    <property type="entry name" value="Methyltransf_25"/>
</dbReference>
<sequence length="249" mass="27482">MDSAGDDNLFTGPIGEEYDFLPMICPNIVTVTANLGATVAAWRPGATLRGLEIGCGTGTSTRSLLSQRDDLSLLAVDASPAMLKQARENLASYARAGRVEFIESDALVYLRTLPDASVDLVASNYAIHNFEHRYRRELFAEILRVLEPGGLFVNGDRFALDDHALQLASTQADVRNMFKVFGEAQRYDLLEDWIVHLFSDESADRLMYSSATLSTMRALGFADVRSNYREGVDMLVTARKPSCSARDID</sequence>